<feature type="domain" description="CCHC-type" evidence="3">
    <location>
        <begin position="398"/>
        <end position="413"/>
    </location>
</feature>
<dbReference type="EMBL" id="KQ030531">
    <property type="protein sequence ID" value="KJZ73903.1"/>
    <property type="molecule type" value="Genomic_DNA"/>
</dbReference>
<organism evidence="4 5">
    <name type="scientific">Hirsutella minnesotensis 3608</name>
    <dbReference type="NCBI Taxonomy" id="1043627"/>
    <lineage>
        <taxon>Eukaryota</taxon>
        <taxon>Fungi</taxon>
        <taxon>Dikarya</taxon>
        <taxon>Ascomycota</taxon>
        <taxon>Pezizomycotina</taxon>
        <taxon>Sordariomycetes</taxon>
        <taxon>Hypocreomycetidae</taxon>
        <taxon>Hypocreales</taxon>
        <taxon>Ophiocordycipitaceae</taxon>
        <taxon>Hirsutella</taxon>
    </lineage>
</organism>
<feature type="region of interest" description="Disordered" evidence="2">
    <location>
        <begin position="1"/>
        <end position="83"/>
    </location>
</feature>
<dbReference type="InterPro" id="IPR036875">
    <property type="entry name" value="Znf_CCHC_sf"/>
</dbReference>
<dbReference type="InterPro" id="IPR001878">
    <property type="entry name" value="Znf_CCHC"/>
</dbReference>
<name>A0A0F7ZTY1_9HYPO</name>
<dbReference type="AlphaFoldDB" id="A0A0F7ZTY1"/>
<dbReference type="GO" id="GO:0008270">
    <property type="term" value="F:zinc ion binding"/>
    <property type="evidence" value="ECO:0007669"/>
    <property type="project" value="UniProtKB-KW"/>
</dbReference>
<evidence type="ECO:0000256" key="1">
    <source>
        <dbReference type="PROSITE-ProRule" id="PRU00047"/>
    </source>
</evidence>
<feature type="domain" description="CCHC-type" evidence="3">
    <location>
        <begin position="108"/>
        <end position="123"/>
    </location>
</feature>
<keyword evidence="1" id="KW-0863">Zinc-finger</keyword>
<feature type="domain" description="CCHC-type" evidence="3">
    <location>
        <begin position="374"/>
        <end position="389"/>
    </location>
</feature>
<feature type="region of interest" description="Disordered" evidence="2">
    <location>
        <begin position="437"/>
        <end position="488"/>
    </location>
</feature>
<feature type="compositionally biased region" description="Polar residues" evidence="2">
    <location>
        <begin position="475"/>
        <end position="488"/>
    </location>
</feature>
<dbReference type="OrthoDB" id="8026949at2759"/>
<dbReference type="SMART" id="SM00343">
    <property type="entry name" value="ZnF_C2HC"/>
    <property type="match status" value="10"/>
</dbReference>
<protein>
    <recommendedName>
        <fullName evidence="3">CCHC-type domain-containing protein</fullName>
    </recommendedName>
</protein>
<feature type="domain" description="CCHC-type" evidence="3">
    <location>
        <begin position="86"/>
        <end position="101"/>
    </location>
</feature>
<evidence type="ECO:0000256" key="2">
    <source>
        <dbReference type="SAM" id="MobiDB-lite"/>
    </source>
</evidence>
<feature type="domain" description="CCHC-type" evidence="3">
    <location>
        <begin position="129"/>
        <end position="144"/>
    </location>
</feature>
<dbReference type="Proteomes" id="UP000054481">
    <property type="component" value="Unassembled WGS sequence"/>
</dbReference>
<reference evidence="4 5" key="1">
    <citation type="journal article" date="2014" name="Genome Biol. Evol.">
        <title>Comparative genomics and transcriptomics analyses reveal divergent lifestyle features of nematode endoparasitic fungus Hirsutella minnesotensis.</title>
        <authorList>
            <person name="Lai Y."/>
            <person name="Liu K."/>
            <person name="Zhang X."/>
            <person name="Zhang X."/>
            <person name="Li K."/>
            <person name="Wang N."/>
            <person name="Shu C."/>
            <person name="Wu Y."/>
            <person name="Wang C."/>
            <person name="Bushley K.E."/>
            <person name="Xiang M."/>
            <person name="Liu X."/>
        </authorList>
    </citation>
    <scope>NUCLEOTIDE SEQUENCE [LARGE SCALE GENOMIC DNA]</scope>
    <source>
        <strain evidence="4 5">3608</strain>
    </source>
</reference>
<evidence type="ECO:0000259" key="3">
    <source>
        <dbReference type="PROSITE" id="PS50158"/>
    </source>
</evidence>
<feature type="domain" description="CCHC-type" evidence="3">
    <location>
        <begin position="278"/>
        <end position="293"/>
    </location>
</feature>
<dbReference type="SUPFAM" id="SSF57756">
    <property type="entry name" value="Retrovirus zinc finger-like domains"/>
    <property type="match status" value="5"/>
</dbReference>
<feature type="domain" description="CCHC-type" evidence="3">
    <location>
        <begin position="329"/>
        <end position="344"/>
    </location>
</feature>
<evidence type="ECO:0000313" key="5">
    <source>
        <dbReference type="Proteomes" id="UP000054481"/>
    </source>
</evidence>
<proteinExistence type="predicted"/>
<keyword evidence="1" id="KW-0479">Metal-binding</keyword>
<feature type="domain" description="CCHC-type" evidence="3">
    <location>
        <begin position="353"/>
        <end position="366"/>
    </location>
</feature>
<feature type="domain" description="CCHC-type" evidence="3">
    <location>
        <begin position="306"/>
        <end position="321"/>
    </location>
</feature>
<dbReference type="InterPro" id="IPR051714">
    <property type="entry name" value="Znf_CCHC_NABP"/>
</dbReference>
<keyword evidence="1" id="KW-0862">Zinc</keyword>
<dbReference type="Pfam" id="PF00098">
    <property type="entry name" value="zf-CCHC"/>
    <property type="match status" value="8"/>
</dbReference>
<dbReference type="GO" id="GO:0003676">
    <property type="term" value="F:nucleic acid binding"/>
    <property type="evidence" value="ECO:0007669"/>
    <property type="project" value="InterPro"/>
</dbReference>
<evidence type="ECO:0000313" key="4">
    <source>
        <dbReference type="EMBL" id="KJZ73903.1"/>
    </source>
</evidence>
<feature type="compositionally biased region" description="Low complexity" evidence="2">
    <location>
        <begin position="68"/>
        <end position="77"/>
    </location>
</feature>
<dbReference type="PROSITE" id="PS50158">
    <property type="entry name" value="ZF_CCHC"/>
    <property type="match status" value="9"/>
</dbReference>
<dbReference type="Gene3D" id="4.10.60.10">
    <property type="entry name" value="Zinc finger, CCHC-type"/>
    <property type="match status" value="5"/>
</dbReference>
<keyword evidence="5" id="KW-1185">Reference proteome</keyword>
<accession>A0A0F7ZTY1</accession>
<dbReference type="PANTHER" id="PTHR23002">
    <property type="entry name" value="ZINC FINGER CCHC DOMAIN CONTAINING PROTEIN"/>
    <property type="match status" value="1"/>
</dbReference>
<feature type="compositionally biased region" description="Low complexity" evidence="2">
    <location>
        <begin position="451"/>
        <end position="466"/>
    </location>
</feature>
<gene>
    <name evidence="4" type="ORF">HIM_06796</name>
</gene>
<sequence>MANWGKPAAQDMAWGTEPHPDDAWSGSVATNKIATALEQPRESEVAWTGAAKENKDSAAQDNGVSTFGDAAGSAGDDAQGDREAGKCFSCGDSGHRAAECPTPREMTCRFCHQPGHMVKDCPDKPPMVCDNCGQEGHMQKNCENARKINRDHVKDVSPEVAWENIINAVNERDYDDVRMAIQQYVKALGGEVTYRELQESFFASNISLFLIPLERDIMKFFTNMDLQGNMGLKYTISYRFSEHPSRPREKPAFPKNREEHLARLTDAGDVVNSGRPLCGNCGELGHTRKYCEKEVRAKPDQPKISCSNCGQDGHRLRDCSEPRVDKFACRNCGKSGHKASECEEPPNLDNVECRNCNEKGHFSRDCSSAGPRGCRNCGEEGHMAKDCDQPRNMSNVTCRNCEKMGHMSRDCPEPKDWSKVQCSNCQQFGHTKVRCKEPPADAGEFDGGNAAGDSSGAAAGGNADSSWPTEDHGASAQNGGSTNDDGGW</sequence>